<feature type="transmembrane region" description="Helical" evidence="1">
    <location>
        <begin position="39"/>
        <end position="65"/>
    </location>
</feature>
<accession>A0A3B0UX41</accession>
<keyword evidence="1" id="KW-0472">Membrane</keyword>
<keyword evidence="1" id="KW-0812">Transmembrane</keyword>
<dbReference type="EMBL" id="UOEU01000018">
    <property type="protein sequence ID" value="VAW29977.1"/>
    <property type="molecule type" value="Genomic_DNA"/>
</dbReference>
<evidence type="ECO:0000256" key="1">
    <source>
        <dbReference type="SAM" id="Phobius"/>
    </source>
</evidence>
<gene>
    <name evidence="2" type="ORF">MNBD_CHLOROFLEXI01-5034</name>
</gene>
<feature type="transmembrane region" description="Helical" evidence="1">
    <location>
        <begin position="71"/>
        <end position="96"/>
    </location>
</feature>
<reference evidence="2" key="1">
    <citation type="submission" date="2018-06" db="EMBL/GenBank/DDBJ databases">
        <authorList>
            <person name="Zhirakovskaya E."/>
        </authorList>
    </citation>
    <scope>NUCLEOTIDE SEQUENCE</scope>
</reference>
<keyword evidence="1" id="KW-1133">Transmembrane helix</keyword>
<feature type="transmembrane region" description="Helical" evidence="1">
    <location>
        <begin position="6"/>
        <end position="27"/>
    </location>
</feature>
<name>A0A3B0UX41_9ZZZZ</name>
<dbReference type="AlphaFoldDB" id="A0A3B0UX41"/>
<evidence type="ECO:0000313" key="2">
    <source>
        <dbReference type="EMBL" id="VAW29977.1"/>
    </source>
</evidence>
<proteinExistence type="predicted"/>
<protein>
    <submittedName>
        <fullName evidence="2">Uncharacterized protein</fullName>
    </submittedName>
</protein>
<sequence>MNLQSFLIGLAVGFISAIIGATVEYLIVRQHGDQEVERLPGCMLLIAGGLGGTGMLAIAFSLLISGEVVRMLITGLGVGVGFFTGFVVMMLAWFVLNRPSKR</sequence>
<organism evidence="2">
    <name type="scientific">hydrothermal vent metagenome</name>
    <dbReference type="NCBI Taxonomy" id="652676"/>
    <lineage>
        <taxon>unclassified sequences</taxon>
        <taxon>metagenomes</taxon>
        <taxon>ecological metagenomes</taxon>
    </lineage>
</organism>